<evidence type="ECO:0000256" key="1">
    <source>
        <dbReference type="SAM" id="SignalP"/>
    </source>
</evidence>
<feature type="signal peptide" evidence="1">
    <location>
        <begin position="1"/>
        <end position="20"/>
    </location>
</feature>
<organism evidence="2 3">
    <name type="scientific">Candidatus Pseudobacter hemicellulosilyticus</name>
    <dbReference type="NCBI Taxonomy" id="3121375"/>
    <lineage>
        <taxon>Bacteria</taxon>
        <taxon>Pseudomonadati</taxon>
        <taxon>Bacteroidota</taxon>
        <taxon>Chitinophagia</taxon>
        <taxon>Chitinophagales</taxon>
        <taxon>Chitinophagaceae</taxon>
        <taxon>Pseudobacter</taxon>
    </lineage>
</organism>
<dbReference type="EMBL" id="CP119311">
    <property type="protein sequence ID" value="WEK33695.1"/>
    <property type="molecule type" value="Genomic_DNA"/>
</dbReference>
<evidence type="ECO:0000313" key="3">
    <source>
        <dbReference type="Proteomes" id="UP001220610"/>
    </source>
</evidence>
<sequence>MKKIILCWCLVILAVAGAAAQDFIVRGRIEYEVKVNMKRKLEEMRAEMGKDANIVFGGTIADYSTTYRSLLFSGNQSYYGADRQRDGQIATDGPAVYMDLDKAETVCRRYLFMESMVIQDTLANIRWKIGNEIRTIAGFQCRKAVGKIQDSIYVVAFYCPEIIPQSGPELFTGLPGMILGLAIPRMYTTWFATKIQVAGIDETQLKKPTAKKGKTLSRQELEEYMEKNYKKGGFFGEGGARRLQEQAFGFVLQ</sequence>
<dbReference type="AlphaFoldDB" id="A0AAJ6BDJ4"/>
<dbReference type="NCBIfam" id="TIGR01200">
    <property type="entry name" value="GLPGLI"/>
    <property type="match status" value="1"/>
</dbReference>
<keyword evidence="1" id="KW-0732">Signal</keyword>
<gene>
    <name evidence="2" type="ORF">P0Y53_14480</name>
</gene>
<accession>A0AAJ6BDJ4</accession>
<dbReference type="InterPro" id="IPR005901">
    <property type="entry name" value="GLPGLI"/>
</dbReference>
<dbReference type="Proteomes" id="UP001220610">
    <property type="component" value="Chromosome"/>
</dbReference>
<reference evidence="2" key="1">
    <citation type="submission" date="2023-03" db="EMBL/GenBank/DDBJ databases">
        <title>Andean soil-derived lignocellulolytic bacterial consortium as a source of novel taxa and putative plastic-active enzymes.</title>
        <authorList>
            <person name="Diaz-Garcia L."/>
            <person name="Chuvochina M."/>
            <person name="Feuerriegel G."/>
            <person name="Bunk B."/>
            <person name="Sproer C."/>
            <person name="Streit W.R."/>
            <person name="Rodriguez L.M."/>
            <person name="Overmann J."/>
            <person name="Jimenez D.J."/>
        </authorList>
    </citation>
    <scope>NUCLEOTIDE SEQUENCE</scope>
    <source>
        <strain evidence="2">MAG 7</strain>
    </source>
</reference>
<feature type="chain" id="PRO_5042564914" evidence="1">
    <location>
        <begin position="21"/>
        <end position="253"/>
    </location>
</feature>
<evidence type="ECO:0000313" key="2">
    <source>
        <dbReference type="EMBL" id="WEK33695.1"/>
    </source>
</evidence>
<protein>
    <submittedName>
        <fullName evidence="2">GLPGLI family protein</fullName>
    </submittedName>
</protein>
<dbReference type="Pfam" id="PF09697">
    <property type="entry name" value="Porph_ging"/>
    <property type="match status" value="1"/>
</dbReference>
<name>A0AAJ6BDJ4_9BACT</name>
<proteinExistence type="predicted"/>